<dbReference type="EMBL" id="BKCJ010006065">
    <property type="protein sequence ID" value="GEU70173.1"/>
    <property type="molecule type" value="Genomic_DNA"/>
</dbReference>
<reference evidence="1" key="1">
    <citation type="journal article" date="2019" name="Sci. Rep.">
        <title>Draft genome of Tanacetum cinerariifolium, the natural source of mosquito coil.</title>
        <authorList>
            <person name="Yamashiro T."/>
            <person name="Shiraishi A."/>
            <person name="Satake H."/>
            <person name="Nakayama K."/>
        </authorList>
    </citation>
    <scope>NUCLEOTIDE SEQUENCE</scope>
</reference>
<proteinExistence type="predicted"/>
<organism evidence="1">
    <name type="scientific">Tanacetum cinerariifolium</name>
    <name type="common">Dalmatian daisy</name>
    <name type="synonym">Chrysanthemum cinerariifolium</name>
    <dbReference type="NCBI Taxonomy" id="118510"/>
    <lineage>
        <taxon>Eukaryota</taxon>
        <taxon>Viridiplantae</taxon>
        <taxon>Streptophyta</taxon>
        <taxon>Embryophyta</taxon>
        <taxon>Tracheophyta</taxon>
        <taxon>Spermatophyta</taxon>
        <taxon>Magnoliopsida</taxon>
        <taxon>eudicotyledons</taxon>
        <taxon>Gunneridae</taxon>
        <taxon>Pentapetalae</taxon>
        <taxon>asterids</taxon>
        <taxon>campanulids</taxon>
        <taxon>Asterales</taxon>
        <taxon>Asteraceae</taxon>
        <taxon>Asteroideae</taxon>
        <taxon>Anthemideae</taxon>
        <taxon>Anthemidinae</taxon>
        <taxon>Tanacetum</taxon>
    </lineage>
</organism>
<sequence>MTVVAKGWNILMKSRWFCGGRFFHHLFSLRKGGARIGSAQYGNASSLNSTTEIEDLAEPKAIAIFSHHATTDEVLLDNELLQEKNLDGLKLKISGTRFANAIYEAEVDDCE</sequence>
<gene>
    <name evidence="1" type="ORF">Tci_042151</name>
</gene>
<accession>A0A6L2M801</accession>
<protein>
    <submittedName>
        <fullName evidence="1">Uncharacterized protein</fullName>
    </submittedName>
</protein>
<name>A0A6L2M801_TANCI</name>
<dbReference type="AlphaFoldDB" id="A0A6L2M801"/>
<comment type="caution">
    <text evidence="1">The sequence shown here is derived from an EMBL/GenBank/DDBJ whole genome shotgun (WGS) entry which is preliminary data.</text>
</comment>
<evidence type="ECO:0000313" key="1">
    <source>
        <dbReference type="EMBL" id="GEU70173.1"/>
    </source>
</evidence>